<dbReference type="EnsemblMetazoa" id="AAEL004677-RA">
    <property type="protein sequence ID" value="AAEL004677-PA"/>
    <property type="gene ID" value="AAEL004677"/>
</dbReference>
<dbReference type="OrthoDB" id="25826at2759"/>
<feature type="binding site" evidence="8">
    <location>
        <position position="107"/>
    </location>
    <ligand>
        <name>FMN</name>
        <dbReference type="ChEBI" id="CHEBI:58210"/>
    </ligand>
</feature>
<dbReference type="Gene3D" id="3.20.20.70">
    <property type="entry name" value="Aldolase class I"/>
    <property type="match status" value="1"/>
</dbReference>
<organism evidence="10 11">
    <name type="scientific">Aedes aegypti</name>
    <name type="common">Yellowfever mosquito</name>
    <name type="synonym">Culex aegypti</name>
    <dbReference type="NCBI Taxonomy" id="7159"/>
    <lineage>
        <taxon>Eukaryota</taxon>
        <taxon>Metazoa</taxon>
        <taxon>Ecdysozoa</taxon>
        <taxon>Arthropoda</taxon>
        <taxon>Hexapoda</taxon>
        <taxon>Insecta</taxon>
        <taxon>Pterygota</taxon>
        <taxon>Neoptera</taxon>
        <taxon>Endopterygota</taxon>
        <taxon>Diptera</taxon>
        <taxon>Nematocera</taxon>
        <taxon>Culicoidea</taxon>
        <taxon>Culicidae</taxon>
        <taxon>Culicinae</taxon>
        <taxon>Aedini</taxon>
        <taxon>Aedes</taxon>
        <taxon>Stegomyia</taxon>
    </lineage>
</organism>
<dbReference type="PIRSF" id="PIRSF000138">
    <property type="entry name" value="Al-hdrx_acd_dh"/>
    <property type="match status" value="1"/>
</dbReference>
<dbReference type="Pfam" id="PF01070">
    <property type="entry name" value="FMN_dh"/>
    <property type="match status" value="1"/>
</dbReference>
<evidence type="ECO:0000256" key="1">
    <source>
        <dbReference type="ARBA" id="ARBA00001917"/>
    </source>
</evidence>
<dbReference type="InParanoid" id="A0A1S4F8B2"/>
<dbReference type="InterPro" id="IPR012133">
    <property type="entry name" value="Alpha-hydoxy_acid_DH_FMN"/>
</dbReference>
<dbReference type="CDD" id="cd02809">
    <property type="entry name" value="alpha_hydroxyacid_oxid_FMN"/>
    <property type="match status" value="1"/>
</dbReference>
<comment type="cofactor">
    <cofactor evidence="1">
        <name>FMN</name>
        <dbReference type="ChEBI" id="CHEBI:58210"/>
    </cofactor>
</comment>
<feature type="binding site" evidence="8">
    <location>
        <position position="253"/>
    </location>
    <ligand>
        <name>FMN</name>
        <dbReference type="ChEBI" id="CHEBI:58210"/>
    </ligand>
</feature>
<feature type="binding site" evidence="8">
    <location>
        <begin position="286"/>
        <end position="290"/>
    </location>
    <ligand>
        <name>FMN</name>
        <dbReference type="ChEBI" id="CHEBI:58210"/>
    </ligand>
</feature>
<accession>A0A1S4F8B2</accession>
<feature type="binding site" evidence="8">
    <location>
        <position position="157"/>
    </location>
    <ligand>
        <name>FMN</name>
        <dbReference type="ChEBI" id="CHEBI:58210"/>
    </ligand>
</feature>
<evidence type="ECO:0000313" key="11">
    <source>
        <dbReference type="Proteomes" id="UP000008820"/>
    </source>
</evidence>
<dbReference type="GO" id="GO:0005782">
    <property type="term" value="C:peroxisomal matrix"/>
    <property type="evidence" value="ECO:0007669"/>
    <property type="project" value="TreeGrafter"/>
</dbReference>
<dbReference type="SUPFAM" id="SSF51395">
    <property type="entry name" value="FMN-linked oxidoreductases"/>
    <property type="match status" value="1"/>
</dbReference>
<dbReference type="EC" id="1.1.3.15" evidence="2"/>
<feature type="active site" description="Proton acceptor" evidence="7">
    <location>
        <position position="255"/>
    </location>
</feature>
<reference evidence="10" key="2">
    <citation type="submission" date="2020-05" db="UniProtKB">
        <authorList>
            <consortium name="EnsemblMetazoa"/>
        </authorList>
    </citation>
    <scope>IDENTIFICATION</scope>
    <source>
        <strain evidence="10">LVP_AGWG</strain>
    </source>
</reference>
<keyword evidence="3" id="KW-0560">Oxidoreductase</keyword>
<reference evidence="10 11" key="1">
    <citation type="submission" date="2017-06" db="EMBL/GenBank/DDBJ databases">
        <title>Aedes aegypti genome working group (AGWG) sequencing and assembly.</title>
        <authorList>
            <consortium name="Aedes aegypti Genome Working Group (AGWG)"/>
            <person name="Matthews B.J."/>
        </authorList>
    </citation>
    <scope>NUCLEOTIDE SEQUENCE [LARGE SCALE GENOMIC DNA]</scope>
    <source>
        <strain evidence="10 11">LVP_AGWG</strain>
    </source>
</reference>
<feature type="binding site" evidence="8">
    <location>
        <position position="131"/>
    </location>
    <ligand>
        <name>glyoxylate</name>
        <dbReference type="ChEBI" id="CHEBI:36655"/>
    </ligand>
</feature>
<feature type="binding site" evidence="8">
    <location>
        <position position="255"/>
    </location>
    <ligand>
        <name>glyoxylate</name>
        <dbReference type="ChEBI" id="CHEBI:36655"/>
    </ligand>
</feature>
<dbReference type="InterPro" id="IPR000262">
    <property type="entry name" value="FMN-dep_DH"/>
</dbReference>
<evidence type="ECO:0000256" key="3">
    <source>
        <dbReference type="ARBA" id="ARBA00023002"/>
    </source>
</evidence>
<dbReference type="GO" id="GO:0003973">
    <property type="term" value="F:(S)-2-hydroxy-acid oxidase activity"/>
    <property type="evidence" value="ECO:0007669"/>
    <property type="project" value="UniProtKB-EC"/>
</dbReference>
<comment type="similarity">
    <text evidence="4">Belongs to the FMN-dependent alpha-hydroxy acid dehydrogenase family.</text>
</comment>
<keyword evidence="8" id="KW-0285">Flavoprotein</keyword>
<dbReference type="AlphaFoldDB" id="A0A1S4F8B2"/>
<dbReference type="FunFam" id="3.20.20.70:FF:000056">
    <property type="entry name" value="hydroxyacid oxidase 2"/>
    <property type="match status" value="1"/>
</dbReference>
<feature type="domain" description="FMN hydroxy acid dehydrogenase" evidence="9">
    <location>
        <begin position="1"/>
        <end position="360"/>
    </location>
</feature>
<gene>
    <name evidence="10" type="primary">5565206</name>
</gene>
<dbReference type="PANTHER" id="PTHR10578">
    <property type="entry name" value="S -2-HYDROXY-ACID OXIDASE-RELATED"/>
    <property type="match status" value="1"/>
</dbReference>
<keyword evidence="8" id="KW-0288">FMN</keyword>
<evidence type="ECO:0000259" key="9">
    <source>
        <dbReference type="PROSITE" id="PS51349"/>
    </source>
</evidence>
<feature type="binding site" evidence="8">
    <location>
        <position position="25"/>
    </location>
    <ligand>
        <name>glyoxylate</name>
        <dbReference type="ChEBI" id="CHEBI:36655"/>
    </ligand>
</feature>
<dbReference type="InterPro" id="IPR013785">
    <property type="entry name" value="Aldolase_TIM"/>
</dbReference>
<feature type="binding site" evidence="8">
    <location>
        <position position="129"/>
    </location>
    <ligand>
        <name>FMN</name>
        <dbReference type="ChEBI" id="CHEBI:58210"/>
    </ligand>
</feature>
<keyword evidence="11" id="KW-1185">Reference proteome</keyword>
<evidence type="ECO:0000256" key="2">
    <source>
        <dbReference type="ARBA" id="ARBA00013087"/>
    </source>
</evidence>
<dbReference type="Proteomes" id="UP000008820">
    <property type="component" value="Chromosome 3"/>
</dbReference>
<evidence type="ECO:0000313" key="10">
    <source>
        <dbReference type="EnsemblMetazoa" id="AAEL004677-PA"/>
    </source>
</evidence>
<evidence type="ECO:0000256" key="6">
    <source>
        <dbReference type="ARBA" id="ARBA00029327"/>
    </source>
</evidence>
<name>A0A1S4F8B2_AEDAE</name>
<dbReference type="PROSITE" id="PS51349">
    <property type="entry name" value="FMN_HYDROXY_ACID_DH_2"/>
    <property type="match status" value="1"/>
</dbReference>
<dbReference type="PANTHER" id="PTHR10578:SF149">
    <property type="entry name" value="2-HYDROXYACID OXIDASE 2"/>
    <property type="match status" value="1"/>
</dbReference>
<proteinExistence type="inferred from homology"/>
<sequence>MSGLVSIEDFEDRAAASIPQEAFDYYQSGADDEQTRQLNRSSYERLRIRPRMLQNVSNRDMKVKLFGEEYAMPIGISPTAFQKMAHPEGEVANARAAANRKLLFTLSTLSNSSIEEVADAVPKSPKWFQLYIYKERKLTERIVQRAKKAGFKAIVVTVDSPLFGKRRADIRNRFSLPPGLKAANLEGEQAIIQGKDGSGLSQYGEQQLDPSLVWDDIRWLIKISELPVLVKGILTKEDAEIAVSKGVSGIWVSNHGGRQLDSAPATIEVLPEIVAAVGDQTTIIVDGGVRNGKDVFKALGLGANMVMIGRPALWGLAVNGQQGVEQVLDILRDELDTTMALAGCQRVADITRLHVIHEEYYKELNMKQTQVLLDMQSKDKRKGWLKGIF</sequence>
<comment type="catalytic activity">
    <reaction evidence="6">
        <text>2-hydroxyoctanoate + O2 = 2-oxooctanoate + H2O2</text>
        <dbReference type="Rhea" id="RHEA:67940"/>
        <dbReference type="ChEBI" id="CHEBI:15379"/>
        <dbReference type="ChEBI" id="CHEBI:16240"/>
        <dbReference type="ChEBI" id="CHEBI:133514"/>
        <dbReference type="ChEBI" id="CHEBI:176689"/>
    </reaction>
    <physiologicalReaction direction="left-to-right" evidence="6">
        <dbReference type="Rhea" id="RHEA:67941"/>
    </physiologicalReaction>
</comment>
<feature type="binding site" evidence="8">
    <location>
        <position position="166"/>
    </location>
    <ligand>
        <name>glyoxylate</name>
        <dbReference type="ChEBI" id="CHEBI:36655"/>
    </ligand>
</feature>
<protein>
    <recommendedName>
        <fullName evidence="2">(S)-2-hydroxy-acid oxidase</fullName>
        <ecNumber evidence="2">1.1.3.15</ecNumber>
    </recommendedName>
</protein>
<dbReference type="FunCoup" id="A0A1S4F8B2">
    <property type="interactions" value="357"/>
</dbReference>
<evidence type="ECO:0000256" key="4">
    <source>
        <dbReference type="ARBA" id="ARBA00024042"/>
    </source>
</evidence>
<evidence type="ECO:0000256" key="8">
    <source>
        <dbReference type="PIRSR" id="PIRSR000138-2"/>
    </source>
</evidence>
<evidence type="ECO:0000256" key="7">
    <source>
        <dbReference type="PIRSR" id="PIRSR000138-1"/>
    </source>
</evidence>
<dbReference type="VEuPathDB" id="VectorBase:AAEL004677"/>
<feature type="binding site" evidence="8">
    <location>
        <position position="231"/>
    </location>
    <ligand>
        <name>FMN</name>
        <dbReference type="ChEBI" id="CHEBI:58210"/>
    </ligand>
</feature>
<dbReference type="GO" id="GO:0001561">
    <property type="term" value="P:fatty acid alpha-oxidation"/>
    <property type="evidence" value="ECO:0007669"/>
    <property type="project" value="TreeGrafter"/>
</dbReference>
<feature type="binding site" evidence="8">
    <location>
        <begin position="78"/>
        <end position="80"/>
    </location>
    <ligand>
        <name>FMN</name>
        <dbReference type="ChEBI" id="CHEBI:58210"/>
    </ligand>
</feature>
<dbReference type="GO" id="GO:0010181">
    <property type="term" value="F:FMN binding"/>
    <property type="evidence" value="ECO:0007669"/>
    <property type="project" value="InterPro"/>
</dbReference>
<dbReference type="InterPro" id="IPR008259">
    <property type="entry name" value="FMN_hydac_DH_AS"/>
</dbReference>
<dbReference type="InterPro" id="IPR037396">
    <property type="entry name" value="FMN_HAD"/>
</dbReference>
<comment type="catalytic activity">
    <reaction evidence="5">
        <text>a (2S)-2-hydroxycarboxylate + O2 = a 2-oxocarboxylate + H2O2</text>
        <dbReference type="Rhea" id="RHEA:16789"/>
        <dbReference type="ChEBI" id="CHEBI:15379"/>
        <dbReference type="ChEBI" id="CHEBI:16240"/>
        <dbReference type="ChEBI" id="CHEBI:35179"/>
        <dbReference type="ChEBI" id="CHEBI:58123"/>
        <dbReference type="EC" id="1.1.3.15"/>
    </reaction>
    <physiologicalReaction direction="left-to-right" evidence="5">
        <dbReference type="Rhea" id="RHEA:16790"/>
    </physiologicalReaction>
</comment>
<feature type="binding site" evidence="8">
    <location>
        <begin position="309"/>
        <end position="310"/>
    </location>
    <ligand>
        <name>FMN</name>
        <dbReference type="ChEBI" id="CHEBI:58210"/>
    </ligand>
</feature>
<feature type="binding site" evidence="8">
    <location>
        <position position="258"/>
    </location>
    <ligand>
        <name>FMN</name>
        <dbReference type="ChEBI" id="CHEBI:58210"/>
    </ligand>
</feature>
<dbReference type="PROSITE" id="PS00557">
    <property type="entry name" value="FMN_HYDROXY_ACID_DH_1"/>
    <property type="match status" value="1"/>
</dbReference>
<evidence type="ECO:0000256" key="5">
    <source>
        <dbReference type="ARBA" id="ARBA00029325"/>
    </source>
</evidence>